<organism evidence="1">
    <name type="scientific">viral metagenome</name>
    <dbReference type="NCBI Taxonomy" id="1070528"/>
    <lineage>
        <taxon>unclassified sequences</taxon>
        <taxon>metagenomes</taxon>
        <taxon>organismal metagenomes</taxon>
    </lineage>
</organism>
<protein>
    <submittedName>
        <fullName evidence="1">Uncharacterized protein</fullName>
    </submittedName>
</protein>
<evidence type="ECO:0000313" key="1">
    <source>
        <dbReference type="EMBL" id="QHT37856.1"/>
    </source>
</evidence>
<accession>A0A6C0F7Q5</accession>
<dbReference type="EMBL" id="MN738821">
    <property type="protein sequence ID" value="QHT37856.1"/>
    <property type="molecule type" value="Genomic_DNA"/>
</dbReference>
<sequence>MSDIDVNYDDNINSYTLDDFDDSYKYTNDDLPDYSEDPIDVEDEESVTTAGTFSIAGKKKKPKKKKVDKGYRKFKTKDGNVIYFATSMIPGNSIRDAIYGHYFHEHPVGSWHELLFFKVAKTDNCSTQNIDTLFYDNPEQYESHMNVSVDNGTKNIWAEKYQAALQYFKKQQEHEEEMQQEYTTIK</sequence>
<dbReference type="AlphaFoldDB" id="A0A6C0F7Q5"/>
<name>A0A6C0F7Q5_9ZZZZ</name>
<proteinExistence type="predicted"/>
<reference evidence="1" key="1">
    <citation type="journal article" date="2020" name="Nature">
        <title>Giant virus diversity and host interactions through global metagenomics.</title>
        <authorList>
            <person name="Schulz F."/>
            <person name="Roux S."/>
            <person name="Paez-Espino D."/>
            <person name="Jungbluth S."/>
            <person name="Walsh D.A."/>
            <person name="Denef V.J."/>
            <person name="McMahon K.D."/>
            <person name="Konstantinidis K.T."/>
            <person name="Eloe-Fadrosh E.A."/>
            <person name="Kyrpides N.C."/>
            <person name="Woyke T."/>
        </authorList>
    </citation>
    <scope>NUCLEOTIDE SEQUENCE</scope>
    <source>
        <strain evidence="1">GVMAG-S-ERX556049-19</strain>
    </source>
</reference>